<dbReference type="Pfam" id="PF13921">
    <property type="entry name" value="Myb_DNA-bind_6"/>
    <property type="match status" value="1"/>
</dbReference>
<name>A0AAV8ZXI1_9CUCU</name>
<dbReference type="GO" id="GO:0005634">
    <property type="term" value="C:nucleus"/>
    <property type="evidence" value="ECO:0007669"/>
    <property type="project" value="UniProtKB-SubCell"/>
</dbReference>
<dbReference type="AlphaFoldDB" id="A0AAV8ZXI1"/>
<reference evidence="8" key="1">
    <citation type="journal article" date="2023" name="Insect Mol. Biol.">
        <title>Genome sequencing provides insights into the evolution of gene families encoding plant cell wall-degrading enzymes in longhorned beetles.</title>
        <authorList>
            <person name="Shin N.R."/>
            <person name="Okamura Y."/>
            <person name="Kirsch R."/>
            <person name="Pauchet Y."/>
        </authorList>
    </citation>
    <scope>NUCLEOTIDE SEQUENCE</scope>
    <source>
        <strain evidence="8">RBIC_L_NR</strain>
    </source>
</reference>
<evidence type="ECO:0000256" key="1">
    <source>
        <dbReference type="ARBA" id="ARBA00004123"/>
    </source>
</evidence>
<accession>A0AAV8ZXI1</accession>
<protein>
    <recommendedName>
        <fullName evidence="10">snRNA-activating protein complex subunit 4</fullName>
    </recommendedName>
</protein>
<gene>
    <name evidence="8" type="ORF">NQ314_000669</name>
</gene>
<keyword evidence="4" id="KW-0804">Transcription</keyword>
<proteinExistence type="predicted"/>
<dbReference type="InterPro" id="IPR001005">
    <property type="entry name" value="SANT/Myb"/>
</dbReference>
<dbReference type="Gene3D" id="1.10.10.60">
    <property type="entry name" value="Homeodomain-like"/>
    <property type="match status" value="3"/>
</dbReference>
<feature type="domain" description="HTH myb-type" evidence="7">
    <location>
        <begin position="393"/>
        <end position="447"/>
    </location>
</feature>
<dbReference type="GO" id="GO:0019185">
    <property type="term" value="C:snRNA-activating protein complex"/>
    <property type="evidence" value="ECO:0007669"/>
    <property type="project" value="TreeGrafter"/>
</dbReference>
<dbReference type="CDD" id="cd00167">
    <property type="entry name" value="SANT"/>
    <property type="match status" value="3"/>
</dbReference>
<feature type="domain" description="Myb-like" evidence="6">
    <location>
        <begin position="286"/>
        <end position="340"/>
    </location>
</feature>
<evidence type="ECO:0000313" key="9">
    <source>
        <dbReference type="Proteomes" id="UP001162156"/>
    </source>
</evidence>
<dbReference type="SMART" id="SM00717">
    <property type="entry name" value="SANT"/>
    <property type="match status" value="4"/>
</dbReference>
<dbReference type="Pfam" id="PF00249">
    <property type="entry name" value="Myb_DNA-binding"/>
    <property type="match status" value="1"/>
</dbReference>
<feature type="domain" description="HTH myb-type" evidence="7">
    <location>
        <begin position="286"/>
        <end position="344"/>
    </location>
</feature>
<feature type="domain" description="Myb-like" evidence="6">
    <location>
        <begin position="342"/>
        <end position="392"/>
    </location>
</feature>
<dbReference type="GO" id="GO:0042796">
    <property type="term" value="P:snRNA transcription by RNA polymerase III"/>
    <property type="evidence" value="ECO:0007669"/>
    <property type="project" value="TreeGrafter"/>
</dbReference>
<organism evidence="8 9">
    <name type="scientific">Rhamnusium bicolor</name>
    <dbReference type="NCBI Taxonomy" id="1586634"/>
    <lineage>
        <taxon>Eukaryota</taxon>
        <taxon>Metazoa</taxon>
        <taxon>Ecdysozoa</taxon>
        <taxon>Arthropoda</taxon>
        <taxon>Hexapoda</taxon>
        <taxon>Insecta</taxon>
        <taxon>Pterygota</taxon>
        <taxon>Neoptera</taxon>
        <taxon>Endopterygota</taxon>
        <taxon>Coleoptera</taxon>
        <taxon>Polyphaga</taxon>
        <taxon>Cucujiformia</taxon>
        <taxon>Chrysomeloidea</taxon>
        <taxon>Cerambycidae</taxon>
        <taxon>Lepturinae</taxon>
        <taxon>Rhagiini</taxon>
        <taxon>Rhamnusium</taxon>
    </lineage>
</organism>
<dbReference type="PROSITE" id="PS51294">
    <property type="entry name" value="HTH_MYB"/>
    <property type="match status" value="3"/>
</dbReference>
<dbReference type="InterPro" id="IPR009057">
    <property type="entry name" value="Homeodomain-like_sf"/>
</dbReference>
<dbReference type="EMBL" id="JANEYF010000205">
    <property type="protein sequence ID" value="KAJ8971507.1"/>
    <property type="molecule type" value="Genomic_DNA"/>
</dbReference>
<keyword evidence="2" id="KW-0805">Transcription regulation</keyword>
<keyword evidence="9" id="KW-1185">Reference proteome</keyword>
<comment type="caution">
    <text evidence="8">The sequence shown here is derived from an EMBL/GenBank/DDBJ whole genome shotgun (WGS) entry which is preliminary data.</text>
</comment>
<dbReference type="GO" id="GO:0042795">
    <property type="term" value="P:snRNA transcription by RNA polymerase II"/>
    <property type="evidence" value="ECO:0007669"/>
    <property type="project" value="TreeGrafter"/>
</dbReference>
<dbReference type="Proteomes" id="UP001162156">
    <property type="component" value="Unassembled WGS sequence"/>
</dbReference>
<sequence length="912" mass="104568">MDDEEDVMKMIEFLKCSKEENVQEYQYEEFINCDGSDAEEIDTNINIEDSIGDEIIYTDLSNTDISRFHSYDPRNSLKPDERAVIDSCPDAELKNILLLNRTQNMQLIQLYKKMKDLLIECQQNIIKKTDIIKEHVTANKDQTNSTGAWRLAAPYFKDKQLYPSPSNAETIRKKNNNELCIYDLSILPKWSTVECEKLIRAVKLNYNINQQNEVVKAIQKAKQDNNLELLKELEERKKELKENDNSEIPPEVAKRYEFQNWDQIAKDLGTNRTGFTVCMNYFGNLHDRFKKGEFTHQEDSRLLELVQQYKMGSYIPWTKIVQHFKKRTRSQLHYRYTYYLSQHDKRRGKFTDAEDILLMIIVDKFGKNYKKCCEYLPTRSMVQCKARYSTNLQNSLKKGSFTVEEDEIIMKYVEKHGSKSWTNLTDKLHRSRGQIRQRYITIKQFLDANPDKEIAAVTRRKHNLKSEEESFHSLRAIADEYRDNPTIPTLDEIEAVLKRRTSNKDIVNSDEVDSDVEEIATTSNVSFAGTPANDMGVDDLLTAFFCNSFKVNTTKMISSLNLRRAVNSVKSLLDILKAKLDIPENFDEDMTLDNLDVAILNSLSEENSNMCEYNVGSADSITDLVPPNLNTVVGLRSLLIKFSHYRSEEKQAMTKFIQGAQRQSSTAIRSDVVRHFLSLPPDIKQEVAADRKLFYKRFHALFKWPAIMTLENPSAELQSTAKGFTPRAPIDVKRTYSRQPKNSPPVKRVKVTELPSTSSAAAPLKLTPVTNKSVLEDLLRDKTKKLFYFDKVVSGGKTKTIIKQIPLPSINKQLTSNGSSGKNIDITSSVVKKDYSSKICCEKASGSNQESSHFDTEHGECVIMDTDDDTESVATGIDGSIIDDEEDLKKLNTFLGSEYMEDQCEGNAFFLN</sequence>
<evidence type="ECO:0000259" key="7">
    <source>
        <dbReference type="PROSITE" id="PS51294"/>
    </source>
</evidence>
<evidence type="ECO:0000259" key="6">
    <source>
        <dbReference type="PROSITE" id="PS50090"/>
    </source>
</evidence>
<evidence type="ECO:0000256" key="3">
    <source>
        <dbReference type="ARBA" id="ARBA00023125"/>
    </source>
</evidence>
<evidence type="ECO:0000256" key="5">
    <source>
        <dbReference type="ARBA" id="ARBA00023242"/>
    </source>
</evidence>
<feature type="domain" description="HTH myb-type" evidence="7">
    <location>
        <begin position="345"/>
        <end position="392"/>
    </location>
</feature>
<keyword evidence="3" id="KW-0238">DNA-binding</keyword>
<dbReference type="GO" id="GO:0001006">
    <property type="term" value="F:RNA polymerase III type 3 promoter sequence-specific DNA binding"/>
    <property type="evidence" value="ECO:0007669"/>
    <property type="project" value="TreeGrafter"/>
</dbReference>
<dbReference type="PROSITE" id="PS50090">
    <property type="entry name" value="MYB_LIKE"/>
    <property type="match status" value="3"/>
</dbReference>
<comment type="subcellular location">
    <subcellularLocation>
        <location evidence="1">Nucleus</location>
    </subcellularLocation>
</comment>
<dbReference type="PANTHER" id="PTHR46621">
    <property type="entry name" value="SNRNA-ACTIVATING PROTEIN COMPLEX SUBUNIT 4"/>
    <property type="match status" value="1"/>
</dbReference>
<dbReference type="GO" id="GO:0000978">
    <property type="term" value="F:RNA polymerase II cis-regulatory region sequence-specific DNA binding"/>
    <property type="evidence" value="ECO:0007669"/>
    <property type="project" value="TreeGrafter"/>
</dbReference>
<evidence type="ECO:0008006" key="10">
    <source>
        <dbReference type="Google" id="ProtNLM"/>
    </source>
</evidence>
<feature type="domain" description="Myb-like" evidence="6">
    <location>
        <begin position="393"/>
        <end position="443"/>
    </location>
</feature>
<evidence type="ECO:0000313" key="8">
    <source>
        <dbReference type="EMBL" id="KAJ8971507.1"/>
    </source>
</evidence>
<keyword evidence="5" id="KW-0539">Nucleus</keyword>
<evidence type="ECO:0000256" key="4">
    <source>
        <dbReference type="ARBA" id="ARBA00023163"/>
    </source>
</evidence>
<evidence type="ECO:0000256" key="2">
    <source>
        <dbReference type="ARBA" id="ARBA00023015"/>
    </source>
</evidence>
<dbReference type="PANTHER" id="PTHR46621:SF1">
    <property type="entry name" value="SNRNA-ACTIVATING PROTEIN COMPLEX SUBUNIT 4"/>
    <property type="match status" value="1"/>
</dbReference>
<dbReference type="InterPro" id="IPR017930">
    <property type="entry name" value="Myb_dom"/>
</dbReference>
<dbReference type="InterPro" id="IPR051575">
    <property type="entry name" value="Myb-like_DNA-bd"/>
</dbReference>
<dbReference type="SUPFAM" id="SSF46689">
    <property type="entry name" value="Homeodomain-like"/>
    <property type="match status" value="2"/>
</dbReference>